<keyword evidence="1" id="KW-0732">Signal</keyword>
<dbReference type="VEuPathDB" id="VectorBase:CSON006891"/>
<reference evidence="2" key="1">
    <citation type="submission" date="2018-07" db="EMBL/GenBank/DDBJ databases">
        <authorList>
            <person name="Quirk P.G."/>
            <person name="Krulwich T.A."/>
        </authorList>
    </citation>
    <scope>NUCLEOTIDE SEQUENCE</scope>
</reference>
<feature type="chain" id="PRO_5016261227" evidence="1">
    <location>
        <begin position="17"/>
        <end position="137"/>
    </location>
</feature>
<sequence length="137" mass="15739">MARYLAILLYFTVVASQRNSNILKDRVTQMAKSHDVREIQRQNRITQQIITNYLERKLFPNRRPQHQAPSVDEIIQIPGISEDTKTLLIAKGGKDKDDDQDPETLQSVGSENIDNILDTPSNTYRGLNNYLLLVPYI</sequence>
<feature type="signal peptide" evidence="1">
    <location>
        <begin position="1"/>
        <end position="16"/>
    </location>
</feature>
<proteinExistence type="predicted"/>
<accession>A0A336M120</accession>
<evidence type="ECO:0000313" key="2">
    <source>
        <dbReference type="EMBL" id="SSX22533.1"/>
    </source>
</evidence>
<protein>
    <submittedName>
        <fullName evidence="2">CSON006891 protein</fullName>
    </submittedName>
</protein>
<gene>
    <name evidence="2" type="primary">CSON006891</name>
</gene>
<dbReference type="AlphaFoldDB" id="A0A336M120"/>
<organism evidence="2">
    <name type="scientific">Culicoides sonorensis</name>
    <name type="common">Biting midge</name>
    <dbReference type="NCBI Taxonomy" id="179676"/>
    <lineage>
        <taxon>Eukaryota</taxon>
        <taxon>Metazoa</taxon>
        <taxon>Ecdysozoa</taxon>
        <taxon>Arthropoda</taxon>
        <taxon>Hexapoda</taxon>
        <taxon>Insecta</taxon>
        <taxon>Pterygota</taxon>
        <taxon>Neoptera</taxon>
        <taxon>Endopterygota</taxon>
        <taxon>Diptera</taxon>
        <taxon>Nematocera</taxon>
        <taxon>Chironomoidea</taxon>
        <taxon>Ceratopogonidae</taxon>
        <taxon>Ceratopogoninae</taxon>
        <taxon>Culicoides</taxon>
        <taxon>Monoculicoides</taxon>
    </lineage>
</organism>
<evidence type="ECO:0000256" key="1">
    <source>
        <dbReference type="SAM" id="SignalP"/>
    </source>
</evidence>
<dbReference type="EMBL" id="UFQT01000259">
    <property type="protein sequence ID" value="SSX22533.1"/>
    <property type="molecule type" value="Genomic_DNA"/>
</dbReference>
<name>A0A336M120_CULSO</name>